<dbReference type="Pfam" id="PF01048">
    <property type="entry name" value="PNP_UDP_1"/>
    <property type="match status" value="1"/>
</dbReference>
<feature type="domain" description="Nucleoside phosphorylase" evidence="11">
    <location>
        <begin position="22"/>
        <end position="80"/>
    </location>
</feature>
<evidence type="ECO:0000256" key="3">
    <source>
        <dbReference type="ARBA" id="ARBA00011886"/>
    </source>
</evidence>
<comment type="similarity">
    <text evidence="2">Belongs to the PNP/MTAP phosphorylase family.</text>
</comment>
<proteinExistence type="inferred from homology"/>
<comment type="catalytic activity">
    <reaction evidence="9">
        <text>guanosine + phosphate = alpha-D-ribose 1-phosphate + guanine</text>
        <dbReference type="Rhea" id="RHEA:13233"/>
        <dbReference type="ChEBI" id="CHEBI:16235"/>
        <dbReference type="ChEBI" id="CHEBI:16750"/>
        <dbReference type="ChEBI" id="CHEBI:43474"/>
        <dbReference type="ChEBI" id="CHEBI:57720"/>
        <dbReference type="EC" id="2.4.2.1"/>
    </reaction>
</comment>
<comment type="catalytic activity">
    <reaction evidence="6">
        <text>inosine + phosphate = alpha-D-ribose 1-phosphate + hypoxanthine</text>
        <dbReference type="Rhea" id="RHEA:27646"/>
        <dbReference type="ChEBI" id="CHEBI:17368"/>
        <dbReference type="ChEBI" id="CHEBI:17596"/>
        <dbReference type="ChEBI" id="CHEBI:43474"/>
        <dbReference type="ChEBI" id="CHEBI:57720"/>
        <dbReference type="EC" id="2.4.2.1"/>
    </reaction>
</comment>
<dbReference type="GO" id="GO:0004731">
    <property type="term" value="F:purine-nucleoside phosphorylase activity"/>
    <property type="evidence" value="ECO:0007669"/>
    <property type="project" value="UniProtKB-EC"/>
</dbReference>
<comment type="caution">
    <text evidence="12">The sequence shown here is derived from an EMBL/GenBank/DDBJ whole genome shotgun (WGS) entry which is preliminary data.</text>
</comment>
<comment type="pathway">
    <text evidence="1">Purine metabolism; purine nucleoside salvage.</text>
</comment>
<dbReference type="EMBL" id="JBGFUD010014390">
    <property type="protein sequence ID" value="MFH4983915.1"/>
    <property type="molecule type" value="Genomic_DNA"/>
</dbReference>
<dbReference type="PANTHER" id="PTHR11904">
    <property type="entry name" value="METHYLTHIOADENOSINE/PURINE NUCLEOSIDE PHOSPHORYLASE"/>
    <property type="match status" value="1"/>
</dbReference>
<evidence type="ECO:0000256" key="2">
    <source>
        <dbReference type="ARBA" id="ARBA00006751"/>
    </source>
</evidence>
<evidence type="ECO:0000313" key="12">
    <source>
        <dbReference type="EMBL" id="MFH4983915.1"/>
    </source>
</evidence>
<reference evidence="12 13" key="1">
    <citation type="submission" date="2024-08" db="EMBL/GenBank/DDBJ databases">
        <title>Gnathostoma spinigerum genome.</title>
        <authorList>
            <person name="Gonzalez-Bertolin B."/>
            <person name="Monzon S."/>
            <person name="Zaballos A."/>
            <person name="Jimenez P."/>
            <person name="Dekumyoy P."/>
            <person name="Varona S."/>
            <person name="Cuesta I."/>
            <person name="Sumanam S."/>
            <person name="Adisakwattana P."/>
            <person name="Gasser R.B."/>
            <person name="Hernandez-Gonzalez A."/>
            <person name="Young N.D."/>
            <person name="Perteguer M.J."/>
        </authorList>
    </citation>
    <scope>NUCLEOTIDE SEQUENCE [LARGE SCALE GENOMIC DNA]</scope>
    <source>
        <strain evidence="12">AL3</strain>
        <tissue evidence="12">Liver</tissue>
    </source>
</reference>
<evidence type="ECO:0000313" key="13">
    <source>
        <dbReference type="Proteomes" id="UP001608902"/>
    </source>
</evidence>
<evidence type="ECO:0000256" key="9">
    <source>
        <dbReference type="ARBA" id="ARBA00023970"/>
    </source>
</evidence>
<dbReference type="Proteomes" id="UP001608902">
    <property type="component" value="Unassembled WGS sequence"/>
</dbReference>
<name>A0ABD6EVC6_9BILA</name>
<keyword evidence="13" id="KW-1185">Reference proteome</keyword>
<evidence type="ECO:0000259" key="11">
    <source>
        <dbReference type="Pfam" id="PF01048"/>
    </source>
</evidence>
<evidence type="ECO:0000256" key="4">
    <source>
        <dbReference type="ARBA" id="ARBA00022676"/>
    </source>
</evidence>
<sequence>MSSVESVVNIHCHIFFYYTYLLSGMTVAHETIVARQCGLRVLGITLVTNEADASANPTHAEVLKAAQDASDRVNKYFQALMSDLREFLCK</sequence>
<organism evidence="12 13">
    <name type="scientific">Gnathostoma spinigerum</name>
    <dbReference type="NCBI Taxonomy" id="75299"/>
    <lineage>
        <taxon>Eukaryota</taxon>
        <taxon>Metazoa</taxon>
        <taxon>Ecdysozoa</taxon>
        <taxon>Nematoda</taxon>
        <taxon>Chromadorea</taxon>
        <taxon>Rhabditida</taxon>
        <taxon>Spirurina</taxon>
        <taxon>Gnathostomatomorpha</taxon>
        <taxon>Gnathostomatoidea</taxon>
        <taxon>Gnathostomatidae</taxon>
        <taxon>Gnathostoma</taxon>
    </lineage>
</organism>
<dbReference type="EC" id="2.4.2.1" evidence="3"/>
<dbReference type="SUPFAM" id="SSF53167">
    <property type="entry name" value="Purine and uridine phosphorylases"/>
    <property type="match status" value="1"/>
</dbReference>
<dbReference type="Gene3D" id="3.40.50.1580">
    <property type="entry name" value="Nucleoside phosphorylase domain"/>
    <property type="match status" value="1"/>
</dbReference>
<evidence type="ECO:0000256" key="1">
    <source>
        <dbReference type="ARBA" id="ARBA00005058"/>
    </source>
</evidence>
<evidence type="ECO:0000256" key="5">
    <source>
        <dbReference type="ARBA" id="ARBA00022679"/>
    </source>
</evidence>
<gene>
    <name evidence="12" type="ORF">AB6A40_010624</name>
</gene>
<protein>
    <recommendedName>
        <fullName evidence="3">purine-nucleoside phosphorylase</fullName>
        <ecNumber evidence="3">2.4.2.1</ecNumber>
    </recommendedName>
    <alternativeName>
        <fullName evidence="10">Inosine-guanosine phosphorylase</fullName>
    </alternativeName>
</protein>
<evidence type="ECO:0000256" key="6">
    <source>
        <dbReference type="ARBA" id="ARBA00023918"/>
    </source>
</evidence>
<comment type="catalytic activity">
    <reaction evidence="7">
        <text>2'-deoxyguanosine + phosphate = 2-deoxy-alpha-D-ribose 1-phosphate + guanine</text>
        <dbReference type="Rhea" id="RHEA:27738"/>
        <dbReference type="ChEBI" id="CHEBI:16235"/>
        <dbReference type="ChEBI" id="CHEBI:17172"/>
        <dbReference type="ChEBI" id="CHEBI:43474"/>
        <dbReference type="ChEBI" id="CHEBI:57259"/>
        <dbReference type="EC" id="2.4.2.1"/>
    </reaction>
</comment>
<dbReference type="AlphaFoldDB" id="A0ABD6EVC6"/>
<keyword evidence="5" id="KW-0808">Transferase</keyword>
<evidence type="ECO:0000256" key="10">
    <source>
        <dbReference type="ARBA" id="ARBA00031036"/>
    </source>
</evidence>
<dbReference type="InterPro" id="IPR000845">
    <property type="entry name" value="Nucleoside_phosphorylase_d"/>
</dbReference>
<dbReference type="PANTHER" id="PTHR11904:SF9">
    <property type="entry name" value="PURINE NUCLEOSIDE PHOSPHORYLASE-RELATED"/>
    <property type="match status" value="1"/>
</dbReference>
<keyword evidence="4" id="KW-0328">Glycosyltransferase</keyword>
<dbReference type="InterPro" id="IPR035994">
    <property type="entry name" value="Nucleoside_phosphorylase_sf"/>
</dbReference>
<evidence type="ECO:0000256" key="7">
    <source>
        <dbReference type="ARBA" id="ARBA00023929"/>
    </source>
</evidence>
<evidence type="ECO:0000256" key="8">
    <source>
        <dbReference type="ARBA" id="ARBA00023950"/>
    </source>
</evidence>
<dbReference type="InterPro" id="IPR011268">
    <property type="entry name" value="Purine_phosphorylase"/>
</dbReference>
<comment type="catalytic activity">
    <reaction evidence="8">
        <text>2'-deoxyinosine + phosphate = 2-deoxy-alpha-D-ribose 1-phosphate + hypoxanthine</text>
        <dbReference type="Rhea" id="RHEA:27750"/>
        <dbReference type="ChEBI" id="CHEBI:17368"/>
        <dbReference type="ChEBI" id="CHEBI:28997"/>
        <dbReference type="ChEBI" id="CHEBI:43474"/>
        <dbReference type="ChEBI" id="CHEBI:57259"/>
        <dbReference type="EC" id="2.4.2.1"/>
    </reaction>
</comment>
<accession>A0ABD6EVC6</accession>